<comment type="caution">
    <text evidence="3">The sequence shown here is derived from an EMBL/GenBank/DDBJ whole genome shotgun (WGS) entry which is preliminary data.</text>
</comment>
<gene>
    <name evidence="3" type="ORF">ILEXP_LOCUS15076</name>
</gene>
<dbReference type="InterPro" id="IPR050528">
    <property type="entry name" value="L-type_Lectin-RKs"/>
</dbReference>
<sequence length="136" mass="15026">VACGRRPVKSKAPSEEVVLVEWVLDCWRKGEILKTADPKLKGEFEVKEMELVLKVGLLCSHPVATARPIISQVLQYLNGHTSIPENLDGLLSIQELNAVMLKHSVSETKSSTPFLTITESVYRPLIAMKTSPSCIL</sequence>
<keyword evidence="2" id="KW-0067">ATP-binding</keyword>
<evidence type="ECO:0000313" key="4">
    <source>
        <dbReference type="Proteomes" id="UP001642360"/>
    </source>
</evidence>
<keyword evidence="1" id="KW-0547">Nucleotide-binding</keyword>
<dbReference type="Gene3D" id="1.10.510.10">
    <property type="entry name" value="Transferase(Phosphotransferase) domain 1"/>
    <property type="match status" value="1"/>
</dbReference>
<dbReference type="PANTHER" id="PTHR27007">
    <property type="match status" value="1"/>
</dbReference>
<accession>A0ABC8RWX6</accession>
<dbReference type="AlphaFoldDB" id="A0ABC8RWX6"/>
<dbReference type="Proteomes" id="UP001642360">
    <property type="component" value="Unassembled WGS sequence"/>
</dbReference>
<dbReference type="GO" id="GO:0005524">
    <property type="term" value="F:ATP binding"/>
    <property type="evidence" value="ECO:0007669"/>
    <property type="project" value="UniProtKB-KW"/>
</dbReference>
<reference evidence="3 4" key="1">
    <citation type="submission" date="2024-02" db="EMBL/GenBank/DDBJ databases">
        <authorList>
            <person name="Vignale AGUSTIN F."/>
            <person name="Sosa J E."/>
            <person name="Modenutti C."/>
        </authorList>
    </citation>
    <scope>NUCLEOTIDE SEQUENCE [LARGE SCALE GENOMIC DNA]</scope>
</reference>
<evidence type="ECO:0000313" key="3">
    <source>
        <dbReference type="EMBL" id="CAK9147193.1"/>
    </source>
</evidence>
<proteinExistence type="predicted"/>
<name>A0ABC8RWX6_9AQUA</name>
<feature type="non-terminal residue" evidence="3">
    <location>
        <position position="1"/>
    </location>
</feature>
<protein>
    <submittedName>
        <fullName evidence="3">Uncharacterized protein</fullName>
    </submittedName>
</protein>
<dbReference type="EMBL" id="CAUOFW020001657">
    <property type="protein sequence ID" value="CAK9147193.1"/>
    <property type="molecule type" value="Genomic_DNA"/>
</dbReference>
<evidence type="ECO:0000256" key="2">
    <source>
        <dbReference type="ARBA" id="ARBA00022840"/>
    </source>
</evidence>
<keyword evidence="4" id="KW-1185">Reference proteome</keyword>
<organism evidence="3 4">
    <name type="scientific">Ilex paraguariensis</name>
    <name type="common">yerba mate</name>
    <dbReference type="NCBI Taxonomy" id="185542"/>
    <lineage>
        <taxon>Eukaryota</taxon>
        <taxon>Viridiplantae</taxon>
        <taxon>Streptophyta</taxon>
        <taxon>Embryophyta</taxon>
        <taxon>Tracheophyta</taxon>
        <taxon>Spermatophyta</taxon>
        <taxon>Magnoliopsida</taxon>
        <taxon>eudicotyledons</taxon>
        <taxon>Gunneridae</taxon>
        <taxon>Pentapetalae</taxon>
        <taxon>asterids</taxon>
        <taxon>campanulids</taxon>
        <taxon>Aquifoliales</taxon>
        <taxon>Aquifoliaceae</taxon>
        <taxon>Ilex</taxon>
    </lineage>
</organism>
<evidence type="ECO:0000256" key="1">
    <source>
        <dbReference type="ARBA" id="ARBA00022741"/>
    </source>
</evidence>